<proteinExistence type="predicted"/>
<evidence type="ECO:0000256" key="1">
    <source>
        <dbReference type="ARBA" id="ARBA00022679"/>
    </source>
</evidence>
<evidence type="ECO:0000313" key="8">
    <source>
        <dbReference type="EMBL" id="MFD1799916.1"/>
    </source>
</evidence>
<evidence type="ECO:0000259" key="7">
    <source>
        <dbReference type="PROSITE" id="PS51372"/>
    </source>
</evidence>
<accession>A0ABW4NQ78</accession>
<keyword evidence="4" id="KW-0067">ATP-binding</keyword>
<dbReference type="CDD" id="cd00006">
    <property type="entry name" value="PTS_IIA_man"/>
    <property type="match status" value="1"/>
</dbReference>
<sequence length="945" mass="107406">MKRKDLIYQYVKKNTENLSQEEINFGGGLTTIEISEDLDIIRNNVSKELNILVREEKIVKLEGRPVRYLDASCLKWKPLSKKVNSYKENTLLNKKESPTRETSEKKLKRDLFDYMIGSNGSLRSQMEQAKAAIFYPPKGLNSLIIGPTGSGKTFFANAMYQYSQAKDVIDQEKTMIIFNCADYSQNPQLLMSHLFGHAKGAYTGATEAKDGLLIKAHDNMLFLDEIHRLPPEGQEMLFYFMDTGTFQRMGETEERVSANVRIICATTEDPDSALLKTFVRRIPVSIQLPAFNDRPAKERVQLLRMLLSIEAKRINKRIVVDENVVKALLGSVTYGNIGQLKSNIQLACAKGFLNSMDNQDEVCITMEELTPELQDGLINLAKQRNELNEVSQYLEPRLTLYPDDSVYILEEDTYELPFNLYEIIGDKAALLKSEGVDAESIENFITTDINLHLKSFYKTNKLDFDNEQNLKDIVDQEVITLTKEIWKMAEEHLEYRFKQNFLYAMSLHLSSFIKRSREGVVLTKTNKELENLILNYQAEYEVALMIKEHIQAKYQIAVPEVECWYLTMLLVSLKEQNLIGHVGIIVAAHGKSTATSMVQVVTKLLDVKNVVAVDMPLEMNPNRAYSLISDAVKKVNEGKGVLLLVDMGSLTTFGPKLMRETEIPVKTIDMVTTPVVLEAARKTSLMDNQLEEIYDSLKSFRGYSNFLNYQPVSPADEINGEMQRRKAIVTICSTGEGTAIKIKERVQDLLSSFIDEDVEVFSISLVNMEKRVAEIAEDYHILATAGVSKPTLAVPHLTLEELFQSTGTERIKQVMLESQSDESNFVRSIDTKELCEEYLGTYFTFLNPHKLIDVLWEYCTIIETQVNETFSNSLRIGLIMHVAGVLERVLLNDVLSAEEDTAEKDSVYYEAVIKANQSIKTKLNLTIPESEIFYILNIFDTQAQE</sequence>
<dbReference type="PANTHER" id="PTHR32071">
    <property type="entry name" value="TRANSCRIPTIONAL REGULATORY PROTEIN"/>
    <property type="match status" value="1"/>
</dbReference>
<dbReference type="EMBL" id="JBHUFF010000014">
    <property type="protein sequence ID" value="MFD1799916.1"/>
    <property type="molecule type" value="Genomic_DNA"/>
</dbReference>
<keyword evidence="9" id="KW-1185">Reference proteome</keyword>
<dbReference type="InterPro" id="IPR033887">
    <property type="entry name" value="PTS_IIA_man"/>
</dbReference>
<evidence type="ECO:0000259" key="6">
    <source>
        <dbReference type="PROSITE" id="PS51096"/>
    </source>
</evidence>
<dbReference type="SUPFAM" id="SSF63520">
    <property type="entry name" value="PTS-regulatory domain, PRD"/>
    <property type="match status" value="2"/>
</dbReference>
<dbReference type="PROSITE" id="PS51372">
    <property type="entry name" value="PRD_2"/>
    <property type="match status" value="2"/>
</dbReference>
<dbReference type="InterPro" id="IPR004701">
    <property type="entry name" value="PTS_EIIA_man-typ"/>
</dbReference>
<organism evidence="8 9">
    <name type="scientific">Carnobacterium antarcticum</name>
    <dbReference type="NCBI Taxonomy" id="2126436"/>
    <lineage>
        <taxon>Bacteria</taxon>
        <taxon>Bacillati</taxon>
        <taxon>Bacillota</taxon>
        <taxon>Bacilli</taxon>
        <taxon>Lactobacillales</taxon>
        <taxon>Carnobacteriaceae</taxon>
        <taxon>Carnobacterium</taxon>
    </lineage>
</organism>
<evidence type="ECO:0000256" key="3">
    <source>
        <dbReference type="ARBA" id="ARBA00022777"/>
    </source>
</evidence>
<dbReference type="RefSeq" id="WP_058919939.1">
    <property type="nucleotide sequence ID" value="NZ_JBHSQC010000015.1"/>
</dbReference>
<dbReference type="SMART" id="SM00382">
    <property type="entry name" value="AAA"/>
    <property type="match status" value="1"/>
</dbReference>
<dbReference type="SUPFAM" id="SSF53062">
    <property type="entry name" value="PTS system fructose IIA component-like"/>
    <property type="match status" value="1"/>
</dbReference>
<evidence type="ECO:0000313" key="9">
    <source>
        <dbReference type="Proteomes" id="UP001597285"/>
    </source>
</evidence>
<gene>
    <name evidence="8" type="ORF">ACFSBK_08650</name>
</gene>
<dbReference type="Proteomes" id="UP001597285">
    <property type="component" value="Unassembled WGS sequence"/>
</dbReference>
<dbReference type="Pfam" id="PF00874">
    <property type="entry name" value="PRD"/>
    <property type="match status" value="2"/>
</dbReference>
<dbReference type="InterPro" id="IPR036662">
    <property type="entry name" value="PTS_EIIA_man-typ_sf"/>
</dbReference>
<dbReference type="SUPFAM" id="SSF52540">
    <property type="entry name" value="P-loop containing nucleoside triphosphate hydrolases"/>
    <property type="match status" value="1"/>
</dbReference>
<dbReference type="InterPro" id="IPR027417">
    <property type="entry name" value="P-loop_NTPase"/>
</dbReference>
<dbReference type="InterPro" id="IPR002078">
    <property type="entry name" value="Sigma_54_int"/>
</dbReference>
<dbReference type="PANTHER" id="PTHR32071:SF90">
    <property type="entry name" value="TRANSCRIPTIONAL REGULATORY PROTEIN LEVR"/>
    <property type="match status" value="1"/>
</dbReference>
<keyword evidence="2" id="KW-0547">Nucleotide-binding</keyword>
<dbReference type="CDD" id="cd00009">
    <property type="entry name" value="AAA"/>
    <property type="match status" value="1"/>
</dbReference>
<evidence type="ECO:0000259" key="5">
    <source>
        <dbReference type="PROSITE" id="PS50045"/>
    </source>
</evidence>
<name>A0ABW4NQ78_9LACT</name>
<dbReference type="InterPro" id="IPR011608">
    <property type="entry name" value="PRD"/>
</dbReference>
<dbReference type="InterPro" id="IPR003593">
    <property type="entry name" value="AAA+_ATPase"/>
</dbReference>
<feature type="domain" description="PTS EIIA type-4" evidence="6">
    <location>
        <begin position="581"/>
        <end position="707"/>
    </location>
</feature>
<keyword evidence="1" id="KW-0808">Transferase</keyword>
<feature type="domain" description="PRD" evidence="7">
    <location>
        <begin position="846"/>
        <end position="945"/>
    </location>
</feature>
<comment type="caution">
    <text evidence="8">The sequence shown here is derived from an EMBL/GenBank/DDBJ whole genome shotgun (WGS) entry which is preliminary data.</text>
</comment>
<feature type="domain" description="PRD" evidence="7">
    <location>
        <begin position="473"/>
        <end position="580"/>
    </location>
</feature>
<evidence type="ECO:0000256" key="2">
    <source>
        <dbReference type="ARBA" id="ARBA00022741"/>
    </source>
</evidence>
<dbReference type="Gene3D" id="1.10.1790.10">
    <property type="entry name" value="PRD domain"/>
    <property type="match status" value="2"/>
</dbReference>
<dbReference type="Pfam" id="PF00158">
    <property type="entry name" value="Sigma54_activat"/>
    <property type="match status" value="1"/>
</dbReference>
<evidence type="ECO:0000256" key="4">
    <source>
        <dbReference type="ARBA" id="ARBA00022840"/>
    </source>
</evidence>
<reference evidence="9" key="1">
    <citation type="journal article" date="2019" name="Int. J. Syst. Evol. Microbiol.">
        <title>The Global Catalogue of Microorganisms (GCM) 10K type strain sequencing project: providing services to taxonomists for standard genome sequencing and annotation.</title>
        <authorList>
            <consortium name="The Broad Institute Genomics Platform"/>
            <consortium name="The Broad Institute Genome Sequencing Center for Infectious Disease"/>
            <person name="Wu L."/>
            <person name="Ma J."/>
        </authorList>
    </citation>
    <scope>NUCLEOTIDE SEQUENCE [LARGE SCALE GENOMIC DNA]</scope>
    <source>
        <strain evidence="9">KCTC 42143</strain>
    </source>
</reference>
<dbReference type="Gene3D" id="3.40.50.510">
    <property type="entry name" value="Phosphotransferase system, mannose-type IIA component"/>
    <property type="match status" value="1"/>
</dbReference>
<dbReference type="PROSITE" id="PS50045">
    <property type="entry name" value="SIGMA54_INTERACT_4"/>
    <property type="match status" value="1"/>
</dbReference>
<dbReference type="InterPro" id="IPR036634">
    <property type="entry name" value="PRD_sf"/>
</dbReference>
<dbReference type="Gene3D" id="3.40.50.300">
    <property type="entry name" value="P-loop containing nucleotide triphosphate hydrolases"/>
    <property type="match status" value="1"/>
</dbReference>
<feature type="domain" description="Sigma-54 factor interaction" evidence="5">
    <location>
        <begin position="115"/>
        <end position="349"/>
    </location>
</feature>
<dbReference type="PROSITE" id="PS51096">
    <property type="entry name" value="PTS_EIIA_TYPE_4"/>
    <property type="match status" value="1"/>
</dbReference>
<keyword evidence="3" id="KW-0418">Kinase</keyword>
<dbReference type="Pfam" id="PF03610">
    <property type="entry name" value="EIIA-man"/>
    <property type="match status" value="1"/>
</dbReference>
<protein>
    <submittedName>
        <fullName evidence="8">Sigma 54-interacting transcriptional regulator</fullName>
    </submittedName>
</protein>